<sequence>MANKETVQDAHDQVQLHGKACDIPHFESRDLVVGEAIKAKAEELAKLIAGSREVQFYQRAEAQIKGNDRIQGLIAQMKKKQKEIVAFESFNNASMVAKIEAEIEALQNELDGIPIVGDFQQSQSDINYLLQLVMSIIRDTVSEKINVESDSGSEPDECID</sequence>
<organism evidence="1 2">
    <name type="scientific">Paenibacillus sabuli</name>
    <dbReference type="NCBI Taxonomy" id="2772509"/>
    <lineage>
        <taxon>Bacteria</taxon>
        <taxon>Bacillati</taxon>
        <taxon>Bacillota</taxon>
        <taxon>Bacilli</taxon>
        <taxon>Bacillales</taxon>
        <taxon>Paenibacillaceae</taxon>
        <taxon>Paenibacillus</taxon>
    </lineage>
</organism>
<dbReference type="RefSeq" id="WP_190916577.1">
    <property type="nucleotide sequence ID" value="NZ_JACXIZ010000014.1"/>
</dbReference>
<evidence type="ECO:0000313" key="1">
    <source>
        <dbReference type="EMBL" id="MBD2845204.1"/>
    </source>
</evidence>
<proteinExistence type="predicted"/>
<dbReference type="SUPFAM" id="SSF158622">
    <property type="entry name" value="YheA/YmcA-like"/>
    <property type="match status" value="1"/>
</dbReference>
<dbReference type="Proteomes" id="UP000621560">
    <property type="component" value="Unassembled WGS sequence"/>
</dbReference>
<dbReference type="EMBL" id="JACXIZ010000014">
    <property type="protein sequence ID" value="MBD2845204.1"/>
    <property type="molecule type" value="Genomic_DNA"/>
</dbReference>
<protein>
    <submittedName>
        <fullName evidence="1">RicAFT regulatory complex protein RicA family protein</fullName>
    </submittedName>
</protein>
<accession>A0A927GR40</accession>
<dbReference type="InterPro" id="IPR052767">
    <property type="entry name" value="Bact_com_dev_regulator"/>
</dbReference>
<dbReference type="PANTHER" id="PTHR38448">
    <property type="entry name" value="REGULATORY PROTEIN YLBF-RELATED"/>
    <property type="match status" value="1"/>
</dbReference>
<dbReference type="PANTHER" id="PTHR38448:SF1">
    <property type="entry name" value="YLBF FAMILY REGULATOR"/>
    <property type="match status" value="1"/>
</dbReference>
<dbReference type="InterPro" id="IPR023378">
    <property type="entry name" value="YheA/YmcA-like_dom_sf"/>
</dbReference>
<dbReference type="Gene3D" id="1.20.1500.10">
    <property type="entry name" value="YheA/YmcA-like"/>
    <property type="match status" value="1"/>
</dbReference>
<comment type="caution">
    <text evidence="1">The sequence shown here is derived from an EMBL/GenBank/DDBJ whole genome shotgun (WGS) entry which is preliminary data.</text>
</comment>
<dbReference type="Pfam" id="PF06133">
    <property type="entry name" value="Com_YlbF"/>
    <property type="match status" value="1"/>
</dbReference>
<gene>
    <name evidence="1" type="ORF">IDH44_08370</name>
</gene>
<dbReference type="InterPro" id="IPR010368">
    <property type="entry name" value="Com_YlbF"/>
</dbReference>
<evidence type="ECO:0000313" key="2">
    <source>
        <dbReference type="Proteomes" id="UP000621560"/>
    </source>
</evidence>
<keyword evidence="2" id="KW-1185">Reference proteome</keyword>
<dbReference type="AlphaFoldDB" id="A0A927GR40"/>
<reference evidence="1" key="1">
    <citation type="submission" date="2020-09" db="EMBL/GenBank/DDBJ databases">
        <title>A novel bacterium of genus Paenibacillus, isolated from South China Sea.</title>
        <authorList>
            <person name="Huang H."/>
            <person name="Mo K."/>
            <person name="Hu Y."/>
        </authorList>
    </citation>
    <scope>NUCLEOTIDE SEQUENCE</scope>
    <source>
        <strain evidence="1">IB182496</strain>
    </source>
</reference>
<name>A0A927GR40_9BACL</name>